<comment type="caution">
    <text evidence="2">The sequence shown here is derived from an EMBL/GenBank/DDBJ whole genome shotgun (WGS) entry which is preliminary data.</text>
</comment>
<gene>
    <name evidence="2" type="ORF">Acr_12g0002320</name>
</gene>
<accession>A0A7J0FG82</accession>
<reference evidence="2 3" key="1">
    <citation type="submission" date="2019-07" db="EMBL/GenBank/DDBJ databases">
        <title>De Novo Assembly of kiwifruit Actinidia rufa.</title>
        <authorList>
            <person name="Sugita-Konishi S."/>
            <person name="Sato K."/>
            <person name="Mori E."/>
            <person name="Abe Y."/>
            <person name="Kisaki G."/>
            <person name="Hamano K."/>
            <person name="Suezawa K."/>
            <person name="Otani M."/>
            <person name="Fukuda T."/>
            <person name="Manabe T."/>
            <person name="Gomi K."/>
            <person name="Tabuchi M."/>
            <person name="Akimitsu K."/>
            <person name="Kataoka I."/>
        </authorList>
    </citation>
    <scope>NUCLEOTIDE SEQUENCE [LARGE SCALE GENOMIC DNA]</scope>
    <source>
        <strain evidence="3">cv. Fuchu</strain>
    </source>
</reference>
<proteinExistence type="predicted"/>
<dbReference type="AlphaFoldDB" id="A0A7J0FG82"/>
<evidence type="ECO:0000313" key="2">
    <source>
        <dbReference type="EMBL" id="GFY97691.1"/>
    </source>
</evidence>
<feature type="compositionally biased region" description="Polar residues" evidence="1">
    <location>
        <begin position="1"/>
        <end position="10"/>
    </location>
</feature>
<dbReference type="Proteomes" id="UP000585474">
    <property type="component" value="Unassembled WGS sequence"/>
</dbReference>
<name>A0A7J0FG82_9ERIC</name>
<protein>
    <submittedName>
        <fullName evidence="2">Uncharacterized protein</fullName>
    </submittedName>
</protein>
<feature type="region of interest" description="Disordered" evidence="1">
    <location>
        <begin position="1"/>
        <end position="23"/>
    </location>
</feature>
<evidence type="ECO:0000313" key="3">
    <source>
        <dbReference type="Proteomes" id="UP000585474"/>
    </source>
</evidence>
<dbReference type="EMBL" id="BJWL01000012">
    <property type="protein sequence ID" value="GFY97691.1"/>
    <property type="molecule type" value="Genomic_DNA"/>
</dbReference>
<evidence type="ECO:0000256" key="1">
    <source>
        <dbReference type="SAM" id="MobiDB-lite"/>
    </source>
</evidence>
<keyword evidence="3" id="KW-1185">Reference proteome</keyword>
<organism evidence="2 3">
    <name type="scientific">Actinidia rufa</name>
    <dbReference type="NCBI Taxonomy" id="165716"/>
    <lineage>
        <taxon>Eukaryota</taxon>
        <taxon>Viridiplantae</taxon>
        <taxon>Streptophyta</taxon>
        <taxon>Embryophyta</taxon>
        <taxon>Tracheophyta</taxon>
        <taxon>Spermatophyta</taxon>
        <taxon>Magnoliopsida</taxon>
        <taxon>eudicotyledons</taxon>
        <taxon>Gunneridae</taxon>
        <taxon>Pentapetalae</taxon>
        <taxon>asterids</taxon>
        <taxon>Ericales</taxon>
        <taxon>Actinidiaceae</taxon>
        <taxon>Actinidia</taxon>
    </lineage>
</organism>
<sequence length="296" mass="33268">MAIQSNNIVPTQKKGKRKSNGKKVQCSNIVATQKEKGKGKCKGKKVLCNNIVATQKKKGNGECKGKKVKDNWDLASDEGLVDIFIGEIRANIRPTSLFNTTRWSEELNRFHEATGMNDERIHPRNQRASLKDKRQRIPVAGTNNLDKLFVDADNHNQATPSLDGIGTKMQCVSDAESSNKRGSVARSKDLCKKKVTKNKPSKQPDRNVHAIESQEIAATYETTNTALCSIPEALSMLCDIPGVTHGDELFMLAKRLFRKRSNRDFFVALADHEFRLAWLREEQEREPQQSPNTFFG</sequence>